<dbReference type="Gene3D" id="3.40.50.11780">
    <property type="match status" value="1"/>
</dbReference>
<proteinExistence type="inferred from homology"/>
<comment type="similarity">
    <text evidence="1">Belongs to the myoviridae tail sheath protein family.</text>
</comment>
<organism evidence="3">
    <name type="scientific">uncultured Desulfobacteraceae bacterium</name>
    <dbReference type="NCBI Taxonomy" id="218296"/>
    <lineage>
        <taxon>Bacteria</taxon>
        <taxon>Pseudomonadati</taxon>
        <taxon>Thermodesulfobacteriota</taxon>
        <taxon>Desulfobacteria</taxon>
        <taxon>Desulfobacterales</taxon>
        <taxon>Desulfobacteraceae</taxon>
        <taxon>environmental samples</taxon>
    </lineage>
</organism>
<dbReference type="InterPro" id="IPR020287">
    <property type="entry name" value="Tail_sheath_C"/>
</dbReference>
<evidence type="ECO:0000313" key="3">
    <source>
        <dbReference type="EMBL" id="VEN73045.1"/>
    </source>
</evidence>
<gene>
    <name evidence="3" type="ORF">EPICR_110012</name>
</gene>
<dbReference type="PANTHER" id="PTHR35861:SF1">
    <property type="entry name" value="PHAGE TAIL SHEATH PROTEIN"/>
    <property type="match status" value="1"/>
</dbReference>
<dbReference type="Pfam" id="PF17482">
    <property type="entry name" value="Phage_sheath_1C"/>
    <property type="match status" value="1"/>
</dbReference>
<protein>
    <submittedName>
        <fullName evidence="3">Putative phage tail sheath protein</fullName>
    </submittedName>
</protein>
<dbReference type="InterPro" id="IPR052042">
    <property type="entry name" value="Tail_sheath_structural"/>
</dbReference>
<feature type="domain" description="Tail sheath protein C-terminal" evidence="2">
    <location>
        <begin position="454"/>
        <end position="558"/>
    </location>
</feature>
<accession>A0A484HIP3</accession>
<dbReference type="AlphaFoldDB" id="A0A484HIP3"/>
<reference evidence="3" key="1">
    <citation type="submission" date="2019-01" db="EMBL/GenBank/DDBJ databases">
        <authorList>
            <consortium name="Genoscope - CEA"/>
            <person name="William W."/>
        </authorList>
    </citation>
    <scope>NUCLEOTIDE SEQUENCE</scope>
    <source>
        <strain evidence="3">CR-1</strain>
    </source>
</reference>
<evidence type="ECO:0000259" key="2">
    <source>
        <dbReference type="Pfam" id="PF17482"/>
    </source>
</evidence>
<name>A0A484HIP3_9BACT</name>
<dbReference type="EMBL" id="CAACVI010000003">
    <property type="protein sequence ID" value="VEN73045.1"/>
    <property type="molecule type" value="Genomic_DNA"/>
</dbReference>
<dbReference type="PANTHER" id="PTHR35861">
    <property type="match status" value="1"/>
</dbReference>
<sequence length="565" mass="61822">MADYKTPGVYVEEKSTLAPSVATVATAIPAFIGYTETVPDVCRDKDGVVLADPVPVRISGMLEYAARFGGPPPAEFKVKMVGGEIASVTPPELKLYMHYSLSMYFNNGGGPCYIVSVGQYEQKMDKDHFKKGLAALEKLDEPTLILLTDSAGLAAPDYYELCQGSLAQCASLQDRFAIFDVKDNDADAFRDSIGINDLKYGAAYYPYLKTSLNFEYDENDVTVSGLDDFKDTTAEYETNKNGIRVYYTDLTGGDAIKGKSVVIEENTSGSGDSVTTFEVADAKLTIKLPKKGVSDKKASDTVKNILTEWAKVADKKKFNIQRAGTGTVKVEDGGSKALAPAEASDGSFKLRDLKYDSTSVYNNILTRLDGERVTMPPSPAIAGLYAKVDRDRGVWKAPANYSLGSVMEPTIKINGQMQENLNIDATAGKSINAIRTFTGKGNLVWGARTLAGNDNEWRYVSVRRLFNYIEESVQKSTGFAVFEPNTPMTWLKVKTMISVFLENLWREGALAGTSAEQAFFVKVGLNETMTEQDILEGRMNVEIGIAAVRPAEFIIMKFSHKLQNA</sequence>
<evidence type="ECO:0000256" key="1">
    <source>
        <dbReference type="ARBA" id="ARBA00008005"/>
    </source>
</evidence>